<accession>A0ABM8EHR3</accession>
<keyword evidence="11 15" id="KW-0456">Lyase</keyword>
<feature type="domain" description="Formamidopyrimidine-DNA glycosylase catalytic" evidence="17">
    <location>
        <begin position="2"/>
        <end position="113"/>
    </location>
</feature>
<dbReference type="InterPro" id="IPR012319">
    <property type="entry name" value="FPG_cat"/>
</dbReference>
<comment type="similarity">
    <text evidence="2 15">Belongs to the FPG family.</text>
</comment>
<comment type="catalytic activity">
    <reaction evidence="1 15">
        <text>Hydrolysis of DNA containing ring-opened 7-methylguanine residues, releasing 2,6-diamino-4-hydroxy-5-(N-methyl)formamidopyrimidine.</text>
        <dbReference type="EC" id="3.2.2.23"/>
    </reaction>
</comment>
<dbReference type="PROSITE" id="PS51068">
    <property type="entry name" value="FPG_CAT"/>
    <property type="match status" value="1"/>
</dbReference>
<reference evidence="18 19" key="1">
    <citation type="submission" date="2022-12" db="EMBL/GenBank/DDBJ databases">
        <title>Polyphasic characterization of Geotalea uranireducens NIT-SL11 newly isolated from a complex of sewage sludge and microbially reduced graphene oxide.</title>
        <authorList>
            <person name="Xie L."/>
            <person name="Yoshida N."/>
            <person name="Meng L."/>
        </authorList>
    </citation>
    <scope>NUCLEOTIDE SEQUENCE [LARGE SCALE GENOMIC DNA]</scope>
    <source>
        <strain evidence="18 19">NIT-SL11</strain>
    </source>
</reference>
<dbReference type="EMBL" id="AP027151">
    <property type="protein sequence ID" value="BDV41979.1"/>
    <property type="molecule type" value="Genomic_DNA"/>
</dbReference>
<gene>
    <name evidence="15 18" type="primary">mutM</name>
    <name evidence="15" type="synonym">fpg</name>
    <name evidence="18" type="ORF">GURASL_09020</name>
</gene>
<evidence type="ECO:0000256" key="10">
    <source>
        <dbReference type="ARBA" id="ARBA00023204"/>
    </source>
</evidence>
<dbReference type="NCBIfam" id="NF002211">
    <property type="entry name" value="PRK01103.1"/>
    <property type="match status" value="1"/>
</dbReference>
<feature type="binding site" evidence="15">
    <location>
        <position position="152"/>
    </location>
    <ligand>
        <name>DNA</name>
        <dbReference type="ChEBI" id="CHEBI:16991"/>
    </ligand>
</feature>
<dbReference type="RefSeq" id="WP_282002154.1">
    <property type="nucleotide sequence ID" value="NZ_AP027151.1"/>
</dbReference>
<feature type="domain" description="FPG-type" evidence="16">
    <location>
        <begin position="237"/>
        <end position="271"/>
    </location>
</feature>
<dbReference type="InterPro" id="IPR020629">
    <property type="entry name" value="FPG_Glyclase"/>
</dbReference>
<feature type="active site" description="Proton donor" evidence="15">
    <location>
        <position position="3"/>
    </location>
</feature>
<evidence type="ECO:0000256" key="3">
    <source>
        <dbReference type="ARBA" id="ARBA00011245"/>
    </source>
</evidence>
<feature type="binding site" evidence="15">
    <location>
        <position position="91"/>
    </location>
    <ligand>
        <name>DNA</name>
        <dbReference type="ChEBI" id="CHEBI:16991"/>
    </ligand>
</feature>
<dbReference type="HAMAP" id="MF_00103">
    <property type="entry name" value="Fapy_DNA_glycosyl"/>
    <property type="match status" value="1"/>
</dbReference>
<dbReference type="PROSITE" id="PS01242">
    <property type="entry name" value="ZF_FPG_1"/>
    <property type="match status" value="1"/>
</dbReference>
<keyword evidence="6 15" id="KW-0863">Zinc-finger</keyword>
<evidence type="ECO:0000256" key="15">
    <source>
        <dbReference type="HAMAP-Rule" id="MF_00103"/>
    </source>
</evidence>
<keyword evidence="7 15" id="KW-0378">Hydrolase</keyword>
<dbReference type="EC" id="3.2.2.23" evidence="15"/>
<dbReference type="Pfam" id="PF06827">
    <property type="entry name" value="zf-FPG_IleRS"/>
    <property type="match status" value="1"/>
</dbReference>
<evidence type="ECO:0000259" key="17">
    <source>
        <dbReference type="PROSITE" id="PS51068"/>
    </source>
</evidence>
<evidence type="ECO:0000256" key="7">
    <source>
        <dbReference type="ARBA" id="ARBA00022801"/>
    </source>
</evidence>
<dbReference type="PANTHER" id="PTHR22993">
    <property type="entry name" value="FORMAMIDOPYRIMIDINE-DNA GLYCOSYLASE"/>
    <property type="match status" value="1"/>
</dbReference>
<evidence type="ECO:0000256" key="8">
    <source>
        <dbReference type="ARBA" id="ARBA00022833"/>
    </source>
</evidence>
<evidence type="ECO:0000313" key="18">
    <source>
        <dbReference type="EMBL" id="BDV41979.1"/>
    </source>
</evidence>
<comment type="function">
    <text evidence="15">Involved in base excision repair of DNA damaged by oxidation or by mutagenic agents. Acts as DNA glycosylase that recognizes and removes damaged bases. Has a preference for oxidized purines, such as 7,8-dihydro-8-oxoguanine (8-oxoG). Has AP (apurinic/apyrimidinic) lyase activity and introduces nicks in the DNA strand. Cleaves the DNA backbone by beta-delta elimination to generate a single-strand break at the site of the removed base with both 3'- and 5'-phosphates.</text>
</comment>
<dbReference type="SUPFAM" id="SSF57716">
    <property type="entry name" value="Glucocorticoid receptor-like (DNA-binding domain)"/>
    <property type="match status" value="1"/>
</dbReference>
<name>A0ABM8EHR3_9BACT</name>
<dbReference type="PANTHER" id="PTHR22993:SF9">
    <property type="entry name" value="FORMAMIDOPYRIMIDINE-DNA GLYCOSYLASE"/>
    <property type="match status" value="1"/>
</dbReference>
<dbReference type="PROSITE" id="PS51066">
    <property type="entry name" value="ZF_FPG_2"/>
    <property type="match status" value="1"/>
</dbReference>
<feature type="active site" description="Proton donor; for delta-elimination activity" evidence="15">
    <location>
        <position position="261"/>
    </location>
</feature>
<dbReference type="InterPro" id="IPR010663">
    <property type="entry name" value="Znf_FPG/IleRS"/>
</dbReference>
<dbReference type="Gene3D" id="1.10.8.50">
    <property type="match status" value="1"/>
</dbReference>
<comment type="subunit">
    <text evidence="3 15">Monomer.</text>
</comment>
<dbReference type="InterPro" id="IPR035937">
    <property type="entry name" value="FPG_N"/>
</dbReference>
<feature type="binding site" evidence="15">
    <location>
        <position position="110"/>
    </location>
    <ligand>
        <name>DNA</name>
        <dbReference type="ChEBI" id="CHEBI:16991"/>
    </ligand>
</feature>
<dbReference type="SUPFAM" id="SSF81624">
    <property type="entry name" value="N-terminal domain of MutM-like DNA repair proteins"/>
    <property type="match status" value="1"/>
</dbReference>
<feature type="active site" description="Schiff-base intermediate with DNA" evidence="15">
    <location>
        <position position="2"/>
    </location>
</feature>
<evidence type="ECO:0000256" key="2">
    <source>
        <dbReference type="ARBA" id="ARBA00009409"/>
    </source>
</evidence>
<dbReference type="Pfam" id="PF01149">
    <property type="entry name" value="Fapy_DNA_glyco"/>
    <property type="match status" value="1"/>
</dbReference>
<dbReference type="CDD" id="cd08966">
    <property type="entry name" value="EcFpg-like_N"/>
    <property type="match status" value="1"/>
</dbReference>
<dbReference type="InterPro" id="IPR010979">
    <property type="entry name" value="Ribosomal_uS13-like_H2TH"/>
</dbReference>
<keyword evidence="19" id="KW-1185">Reference proteome</keyword>
<keyword evidence="8 15" id="KW-0862">Zinc</keyword>
<protein>
    <recommendedName>
        <fullName evidence="15">Formamidopyrimidine-DNA glycosylase</fullName>
        <shortName evidence="15">Fapy-DNA glycosylase</shortName>
        <ecNumber evidence="15">3.2.2.23</ecNumber>
    </recommendedName>
    <alternativeName>
        <fullName evidence="15">DNA-(apurinic or apyrimidinic site) lyase MutM</fullName>
        <shortName evidence="15">AP lyase MutM</shortName>
        <ecNumber evidence="15">4.2.99.18</ecNumber>
    </alternativeName>
</protein>
<dbReference type="InterPro" id="IPR015886">
    <property type="entry name" value="H2TH_FPG"/>
</dbReference>
<evidence type="ECO:0000256" key="14">
    <source>
        <dbReference type="ARBA" id="ARBA00044632"/>
    </source>
</evidence>
<evidence type="ECO:0000256" key="13">
    <source>
        <dbReference type="ARBA" id="ARBA00023295"/>
    </source>
</evidence>
<evidence type="ECO:0000256" key="1">
    <source>
        <dbReference type="ARBA" id="ARBA00001668"/>
    </source>
</evidence>
<dbReference type="Proteomes" id="UP001317705">
    <property type="component" value="Chromosome"/>
</dbReference>
<dbReference type="InterPro" id="IPR015887">
    <property type="entry name" value="DNA_glyclase_Znf_dom_DNA_BS"/>
</dbReference>
<sequence>MPELPEVETTRRGIAPHLTGRTIVAVVARVAKLRQPFPAGLNERLVGRTITTVERRAKYLLLRCDCGTLLIHLGMSGSLRIVPTTQPATKHDHFDLLLDNGTSLRFRDPRRFGLVLWTEDDPFTLPPLAGIGPEPLTDVFDGHYLQRCGAKRRLAVKLLVMDNRVVVGVGNIYANEALFRAGIRPDRPSASLDADDYRKLAATVKSVLLEAIAAGGTTLQDFTDSDGAPGYFALRLAVYGRDGKPCPTCGTPISLSRLGGRSTFFCARCQE</sequence>
<proteinExistence type="inferred from homology"/>
<evidence type="ECO:0000256" key="12">
    <source>
        <dbReference type="ARBA" id="ARBA00023268"/>
    </source>
</evidence>
<keyword evidence="9 15" id="KW-0238">DNA-binding</keyword>
<comment type="cofactor">
    <cofactor evidence="15">
        <name>Zn(2+)</name>
        <dbReference type="ChEBI" id="CHEBI:29105"/>
    </cofactor>
    <text evidence="15">Binds 1 zinc ion per subunit.</text>
</comment>
<dbReference type="SMART" id="SM00898">
    <property type="entry name" value="Fapy_DNA_glyco"/>
    <property type="match status" value="1"/>
</dbReference>
<evidence type="ECO:0000313" key="19">
    <source>
        <dbReference type="Proteomes" id="UP001317705"/>
    </source>
</evidence>
<keyword evidence="12 15" id="KW-0511">Multifunctional enzyme</keyword>
<evidence type="ECO:0000256" key="9">
    <source>
        <dbReference type="ARBA" id="ARBA00023125"/>
    </source>
</evidence>
<feature type="active site" description="Proton donor; for beta-elimination activity" evidence="15">
    <location>
        <position position="58"/>
    </location>
</feature>
<evidence type="ECO:0000256" key="11">
    <source>
        <dbReference type="ARBA" id="ARBA00023239"/>
    </source>
</evidence>
<evidence type="ECO:0000256" key="4">
    <source>
        <dbReference type="ARBA" id="ARBA00022723"/>
    </source>
</evidence>
<keyword evidence="10 15" id="KW-0234">DNA repair</keyword>
<comment type="catalytic activity">
    <reaction evidence="14 15">
        <text>2'-deoxyribonucleotide-(2'-deoxyribose 5'-phosphate)-2'-deoxyribonucleotide-DNA = a 3'-end 2'-deoxyribonucleotide-(2,3-dehydro-2,3-deoxyribose 5'-phosphate)-DNA + a 5'-end 5'-phospho-2'-deoxyribonucleoside-DNA + H(+)</text>
        <dbReference type="Rhea" id="RHEA:66592"/>
        <dbReference type="Rhea" id="RHEA-COMP:13180"/>
        <dbReference type="Rhea" id="RHEA-COMP:16897"/>
        <dbReference type="Rhea" id="RHEA-COMP:17067"/>
        <dbReference type="ChEBI" id="CHEBI:15378"/>
        <dbReference type="ChEBI" id="CHEBI:136412"/>
        <dbReference type="ChEBI" id="CHEBI:157695"/>
        <dbReference type="ChEBI" id="CHEBI:167181"/>
        <dbReference type="EC" id="4.2.99.18"/>
    </reaction>
</comment>
<evidence type="ECO:0000259" key="16">
    <source>
        <dbReference type="PROSITE" id="PS51066"/>
    </source>
</evidence>
<dbReference type="Gene3D" id="3.20.190.10">
    <property type="entry name" value="MutM-like, N-terminal"/>
    <property type="match status" value="1"/>
</dbReference>
<organism evidence="18 19">
    <name type="scientific">Geotalea uraniireducens</name>
    <dbReference type="NCBI Taxonomy" id="351604"/>
    <lineage>
        <taxon>Bacteria</taxon>
        <taxon>Pseudomonadati</taxon>
        <taxon>Thermodesulfobacteriota</taxon>
        <taxon>Desulfuromonadia</taxon>
        <taxon>Geobacterales</taxon>
        <taxon>Geobacteraceae</taxon>
        <taxon>Geotalea</taxon>
    </lineage>
</organism>
<keyword evidence="13 15" id="KW-0326">Glycosidase</keyword>
<dbReference type="SUPFAM" id="SSF46946">
    <property type="entry name" value="S13-like H2TH domain"/>
    <property type="match status" value="1"/>
</dbReference>
<evidence type="ECO:0000256" key="5">
    <source>
        <dbReference type="ARBA" id="ARBA00022763"/>
    </source>
</evidence>
<dbReference type="Pfam" id="PF06831">
    <property type="entry name" value="H2TH"/>
    <property type="match status" value="1"/>
</dbReference>
<evidence type="ECO:0000256" key="6">
    <source>
        <dbReference type="ARBA" id="ARBA00022771"/>
    </source>
</evidence>
<keyword evidence="4 15" id="KW-0479">Metal-binding</keyword>
<dbReference type="InterPro" id="IPR000214">
    <property type="entry name" value="Znf_DNA_glyclase/AP_lyase"/>
</dbReference>
<dbReference type="NCBIfam" id="TIGR00577">
    <property type="entry name" value="fpg"/>
    <property type="match status" value="1"/>
</dbReference>
<keyword evidence="5 15" id="KW-0227">DNA damage</keyword>
<dbReference type="SMART" id="SM01232">
    <property type="entry name" value="H2TH"/>
    <property type="match status" value="1"/>
</dbReference>
<dbReference type="EC" id="4.2.99.18" evidence="15"/>